<dbReference type="Proteomes" id="UP000642571">
    <property type="component" value="Unassembled WGS sequence"/>
</dbReference>
<evidence type="ECO:0000313" key="3">
    <source>
        <dbReference type="Proteomes" id="UP000642571"/>
    </source>
</evidence>
<dbReference type="PANTHER" id="PTHR43861">
    <property type="entry name" value="TRANS-ACONITATE 2-METHYLTRANSFERASE-RELATED"/>
    <property type="match status" value="1"/>
</dbReference>
<reference evidence="3" key="1">
    <citation type="journal article" date="2019" name="Int. J. Syst. Evol. Microbiol.">
        <title>The Global Catalogue of Microorganisms (GCM) 10K type strain sequencing project: providing services to taxonomists for standard genome sequencing and annotation.</title>
        <authorList>
            <consortium name="The Broad Institute Genomics Platform"/>
            <consortium name="The Broad Institute Genome Sequencing Center for Infectious Disease"/>
            <person name="Wu L."/>
            <person name="Ma J."/>
        </authorList>
    </citation>
    <scope>NUCLEOTIDE SEQUENCE [LARGE SCALE GENOMIC DNA]</scope>
    <source>
        <strain evidence="3">CGMCC 1.15353</strain>
    </source>
</reference>
<dbReference type="RefSeq" id="WP_188653962.1">
    <property type="nucleotide sequence ID" value="NZ_BMIN01000009.1"/>
</dbReference>
<sequence length="243" mass="28317">MVYNGTSIYDQESFFNQFMARRNRETSPNNTMETPVITDLIDAVEGKRILDLGCGDGRFGSTLIQQECAFYEGVDPSLNMVQKAKESLPEEHCTIHLSSMEDWEFKDEQFEIVVSRMALHYVANLSPIVKNIYRSLKNGGQFLCSVQHPVLTSPVESAASTGKRSNWTVDDYFNQGERQERWINEQVIKYHRTTETYFQLLKKAGFAIEDLKECEPQKEHFKNEEEYKRRKRIPLFLVFSCRK</sequence>
<dbReference type="Gene3D" id="3.40.50.150">
    <property type="entry name" value="Vaccinia Virus protein VP39"/>
    <property type="match status" value="1"/>
</dbReference>
<name>A0ABQ1Q5L7_9BACI</name>
<keyword evidence="2" id="KW-0489">Methyltransferase</keyword>
<dbReference type="CDD" id="cd02440">
    <property type="entry name" value="AdoMet_MTases"/>
    <property type="match status" value="1"/>
</dbReference>
<dbReference type="SUPFAM" id="SSF53335">
    <property type="entry name" value="S-adenosyl-L-methionine-dependent methyltransferases"/>
    <property type="match status" value="1"/>
</dbReference>
<comment type="caution">
    <text evidence="2">The sequence shown here is derived from an EMBL/GenBank/DDBJ whole genome shotgun (WGS) entry which is preliminary data.</text>
</comment>
<dbReference type="EMBL" id="BMIN01000009">
    <property type="protein sequence ID" value="GGD15161.1"/>
    <property type="molecule type" value="Genomic_DNA"/>
</dbReference>
<proteinExistence type="predicted"/>
<dbReference type="GO" id="GO:0008168">
    <property type="term" value="F:methyltransferase activity"/>
    <property type="evidence" value="ECO:0007669"/>
    <property type="project" value="UniProtKB-KW"/>
</dbReference>
<evidence type="ECO:0000259" key="1">
    <source>
        <dbReference type="PROSITE" id="PS51136"/>
    </source>
</evidence>
<keyword evidence="2" id="KW-0808">Transferase</keyword>
<dbReference type="Pfam" id="PF08241">
    <property type="entry name" value="Methyltransf_11"/>
    <property type="match status" value="1"/>
</dbReference>
<keyword evidence="3" id="KW-1185">Reference proteome</keyword>
<organism evidence="2 3">
    <name type="scientific">Pontibacillus salipaludis</name>
    <dbReference type="NCBI Taxonomy" id="1697394"/>
    <lineage>
        <taxon>Bacteria</taxon>
        <taxon>Bacillati</taxon>
        <taxon>Bacillota</taxon>
        <taxon>Bacilli</taxon>
        <taxon>Bacillales</taxon>
        <taxon>Bacillaceae</taxon>
        <taxon>Pontibacillus</taxon>
    </lineage>
</organism>
<evidence type="ECO:0000313" key="2">
    <source>
        <dbReference type="EMBL" id="GGD15161.1"/>
    </source>
</evidence>
<dbReference type="InterPro" id="IPR013216">
    <property type="entry name" value="Methyltransf_11"/>
</dbReference>
<protein>
    <submittedName>
        <fullName evidence="2">Methyltransferase</fullName>
    </submittedName>
</protein>
<dbReference type="InterPro" id="IPR013136">
    <property type="entry name" value="WSTF_Acf1_Cbp146"/>
</dbReference>
<dbReference type="GO" id="GO:0032259">
    <property type="term" value="P:methylation"/>
    <property type="evidence" value="ECO:0007669"/>
    <property type="project" value="UniProtKB-KW"/>
</dbReference>
<dbReference type="PANTHER" id="PTHR43861:SF1">
    <property type="entry name" value="TRANS-ACONITATE 2-METHYLTRANSFERASE"/>
    <property type="match status" value="1"/>
</dbReference>
<feature type="domain" description="WAC" evidence="1">
    <location>
        <begin position="209"/>
        <end position="243"/>
    </location>
</feature>
<dbReference type="PROSITE" id="PS51136">
    <property type="entry name" value="WAC"/>
    <property type="match status" value="1"/>
</dbReference>
<dbReference type="InterPro" id="IPR029063">
    <property type="entry name" value="SAM-dependent_MTases_sf"/>
</dbReference>
<gene>
    <name evidence="2" type="ORF">GCM10011389_23540</name>
</gene>
<accession>A0ABQ1Q5L7</accession>